<dbReference type="Gene3D" id="2.30.30.170">
    <property type="match status" value="7"/>
</dbReference>
<dbReference type="RefSeq" id="WP_160116944.1">
    <property type="nucleotide sequence ID" value="NZ_UNRR01000009.1"/>
</dbReference>
<name>A0A383TDE9_9LACT</name>
<feature type="domain" description="GW" evidence="3">
    <location>
        <begin position="446"/>
        <end position="524"/>
    </location>
</feature>
<dbReference type="EMBL" id="UNRR01000009">
    <property type="protein sequence ID" value="SYZ77897.1"/>
    <property type="molecule type" value="Genomic_DNA"/>
</dbReference>
<proteinExistence type="predicted"/>
<dbReference type="InterPro" id="IPR025987">
    <property type="entry name" value="GW_dom"/>
</dbReference>
<dbReference type="Proteomes" id="UP000262072">
    <property type="component" value="Unassembled WGS sequence"/>
</dbReference>
<evidence type="ECO:0000313" key="4">
    <source>
        <dbReference type="EMBL" id="SYZ77897.1"/>
    </source>
</evidence>
<keyword evidence="2" id="KW-0812">Transmembrane</keyword>
<reference evidence="5" key="1">
    <citation type="submission" date="2018-05" db="EMBL/GenBank/DDBJ databases">
        <authorList>
            <person name="Strepis N."/>
        </authorList>
    </citation>
    <scope>NUCLEOTIDE SEQUENCE [LARGE SCALE GENOMIC DNA]</scope>
</reference>
<feature type="domain" description="GW" evidence="3">
    <location>
        <begin position="197"/>
        <end position="275"/>
    </location>
</feature>
<evidence type="ECO:0000256" key="1">
    <source>
        <dbReference type="ARBA" id="ARBA00022729"/>
    </source>
</evidence>
<organism evidence="4 5">
    <name type="scientific">Trichococcus shcherbakoviae</name>
    <dbReference type="NCBI Taxonomy" id="2094020"/>
    <lineage>
        <taxon>Bacteria</taxon>
        <taxon>Bacillati</taxon>
        <taxon>Bacillota</taxon>
        <taxon>Bacilli</taxon>
        <taxon>Lactobacillales</taxon>
        <taxon>Carnobacteriaceae</taxon>
        <taxon>Trichococcus</taxon>
    </lineage>
</organism>
<feature type="domain" description="GW" evidence="3">
    <location>
        <begin position="612"/>
        <end position="690"/>
    </location>
</feature>
<keyword evidence="1" id="KW-0732">Signal</keyword>
<sequence>MRKVLRKVKSEWAVLGIMGATVIALGAVDVPQISADEFEGATTSNSVAGNESGTGSEALDASGNAAQLILQESENSTNSVTLSAVSEFTEPQTTNEISEEVPAVEEVDYANILSTIAVDYSAVISRATDAINTAPWGVKDYQTVGSSADYAGKTVEVTKEQVTDYGVTWALVSLDGKELGWIAKDALKVQTYAAIVSEKVVDYPATITRDTDAINTQPWGAKGYQTVTSSSTYYGKSVTVSQEKTMDYGVTWALVSLDGKELGWIAKDALKVQTYAAIVSEKTVEYSATINRATDAINKAPWGTKGFQIIALSAAYVGKTVEVTKEQTTDYGVTWAQISLNGEVLGWIAKDALKVQTYAQITKETAVSYDAIVNRDSDAINTAPWGVKGYQTLSSSAAYVGQTVQVTKEQVTDYGVTWAQISLNGEALGWIAKDALTAQTYAQLTKETAVAYSAMINRDSDAINTAPWGTKGYQTLATSAAYVGQAVEVTKEQETDYGVTWAQVSLNGEVLGWIAKDALKVQTYAQITEETTVDYSATISRATDAINTTPWGTKGYQTLASSADYVGQSVEVNKEQVTDYGVTWAQISSNGEVLGWIAKDALKVQGYAQIMNETAVEYYAIIRRGTDVINTAPWGVRGYQTVGTSAGYIGKTVEVTKEQTTDYGVTWAQISLDGEVSGWIAKAGVYRLYEPSTSETTAIEVVKENMVAPVTIFERSYEYLFGYSELIGYGSYGYDSVIYERVYNQNGTLLGSVEVSRETIPVKNITVTVGNGTFGRSEDGLFHIVNVREFLYINRDELDYIIADGNYIVDDTYQMGSNEVSSYIYRPFLNSNFNSLVYDEVANPDFKVLQINPATNKSNTITFAVDALEALSAQRITELTFAKIKENNDLYALYTNSKQNSVAYTYNAGVASVIVTAH</sequence>
<evidence type="ECO:0000313" key="5">
    <source>
        <dbReference type="Proteomes" id="UP000262072"/>
    </source>
</evidence>
<gene>
    <name evidence="4" type="ORF">TART1_0668</name>
</gene>
<accession>A0A383TDE9</accession>
<dbReference type="AlphaFoldDB" id="A0A383TDE9"/>
<dbReference type="SUPFAM" id="SSF82057">
    <property type="entry name" value="Prokaryotic SH3-related domain"/>
    <property type="match status" value="7"/>
</dbReference>
<keyword evidence="2" id="KW-0472">Membrane</keyword>
<feature type="domain" description="GW" evidence="3">
    <location>
        <begin position="363"/>
        <end position="441"/>
    </location>
</feature>
<dbReference type="PROSITE" id="PS51780">
    <property type="entry name" value="GW"/>
    <property type="match status" value="7"/>
</dbReference>
<feature type="transmembrane region" description="Helical" evidence="2">
    <location>
        <begin position="12"/>
        <end position="28"/>
    </location>
</feature>
<evidence type="ECO:0000259" key="3">
    <source>
        <dbReference type="PROSITE" id="PS51780"/>
    </source>
</evidence>
<dbReference type="Pfam" id="PF13457">
    <property type="entry name" value="GW"/>
    <property type="match status" value="7"/>
</dbReference>
<evidence type="ECO:0000256" key="2">
    <source>
        <dbReference type="SAM" id="Phobius"/>
    </source>
</evidence>
<feature type="domain" description="GW" evidence="3">
    <location>
        <begin position="114"/>
        <end position="192"/>
    </location>
</feature>
<keyword evidence="2" id="KW-1133">Transmembrane helix</keyword>
<dbReference type="OrthoDB" id="2032428at2"/>
<feature type="domain" description="GW" evidence="3">
    <location>
        <begin position="529"/>
        <end position="607"/>
    </location>
</feature>
<protein>
    <recommendedName>
        <fullName evidence="3">GW domain-containing protein</fullName>
    </recommendedName>
</protein>
<dbReference type="InterPro" id="IPR038200">
    <property type="entry name" value="GW_dom_sf"/>
</dbReference>
<feature type="domain" description="GW" evidence="3">
    <location>
        <begin position="280"/>
        <end position="358"/>
    </location>
</feature>